<dbReference type="RefSeq" id="WP_158403543.1">
    <property type="nucleotide sequence ID" value="NZ_QVER01000013.1"/>
</dbReference>
<protein>
    <recommendedName>
        <fullName evidence="9">Threonine/Serine exporter ThrE domain-containing protein</fullName>
    </recommendedName>
</protein>
<sequence>MGQILAGALGGLGFSIVFGVRKKYMALIALNAGLSWAVYLAVNALAGDFAGNMASAMFCSLMAAVLARRIKVPTVVLQMPATVPMIPGGSLYYTMLYVFSGDMLNAKLCFLSTIRAIFGMAIGFAVVSVLLRTLAEKRNSATHGA</sequence>
<gene>
    <name evidence="10" type="ORF">DWZ46_10700</name>
</gene>
<feature type="transmembrane region" description="Helical" evidence="8">
    <location>
        <begin position="49"/>
        <end position="67"/>
    </location>
</feature>
<feature type="domain" description="Threonine/Serine exporter ThrE" evidence="9">
    <location>
        <begin position="4"/>
        <end position="129"/>
    </location>
</feature>
<evidence type="ECO:0000256" key="4">
    <source>
        <dbReference type="ARBA" id="ARBA00022692"/>
    </source>
</evidence>
<comment type="caution">
    <text evidence="10">The sequence shown here is derived from an EMBL/GenBank/DDBJ whole genome shotgun (WGS) entry which is preliminary data.</text>
</comment>
<dbReference type="Pfam" id="PF12821">
    <property type="entry name" value="ThrE_2"/>
    <property type="match status" value="1"/>
</dbReference>
<evidence type="ECO:0000313" key="10">
    <source>
        <dbReference type="EMBL" id="RGB90620.1"/>
    </source>
</evidence>
<evidence type="ECO:0000256" key="8">
    <source>
        <dbReference type="SAM" id="Phobius"/>
    </source>
</evidence>
<feature type="transmembrane region" description="Helical" evidence="8">
    <location>
        <begin position="24"/>
        <end position="43"/>
    </location>
</feature>
<feature type="transmembrane region" description="Helical" evidence="8">
    <location>
        <begin position="112"/>
        <end position="131"/>
    </location>
</feature>
<comment type="similarity">
    <text evidence="7">Belongs to the ThrE exporter (TC 2.A.79) family.</text>
</comment>
<evidence type="ECO:0000256" key="5">
    <source>
        <dbReference type="ARBA" id="ARBA00022989"/>
    </source>
</evidence>
<keyword evidence="2" id="KW-1003">Cell membrane</keyword>
<keyword evidence="5 8" id="KW-1133">Transmembrane helix</keyword>
<evidence type="ECO:0000256" key="1">
    <source>
        <dbReference type="ARBA" id="ARBA00004651"/>
    </source>
</evidence>
<evidence type="ECO:0000259" key="9">
    <source>
        <dbReference type="Pfam" id="PF12821"/>
    </source>
</evidence>
<feature type="transmembrane region" description="Helical" evidence="8">
    <location>
        <begin position="79"/>
        <end position="100"/>
    </location>
</feature>
<evidence type="ECO:0000313" key="11">
    <source>
        <dbReference type="Proteomes" id="UP000260991"/>
    </source>
</evidence>
<keyword evidence="6 8" id="KW-0472">Membrane</keyword>
<reference evidence="10 11" key="1">
    <citation type="submission" date="2018-08" db="EMBL/GenBank/DDBJ databases">
        <title>A genome reference for cultivated species of the human gut microbiota.</title>
        <authorList>
            <person name="Zou Y."/>
            <person name="Xue W."/>
            <person name="Luo G."/>
        </authorList>
    </citation>
    <scope>NUCLEOTIDE SEQUENCE [LARGE SCALE GENOMIC DNA]</scope>
    <source>
        <strain evidence="10 11">AF32-8AC</strain>
    </source>
</reference>
<name>A0A3E2U3C5_9FIRM</name>
<dbReference type="Proteomes" id="UP000260991">
    <property type="component" value="Unassembled WGS sequence"/>
</dbReference>
<proteinExistence type="inferred from homology"/>
<keyword evidence="4 8" id="KW-0812">Transmembrane</keyword>
<evidence type="ECO:0000256" key="7">
    <source>
        <dbReference type="ARBA" id="ARBA00034125"/>
    </source>
</evidence>
<evidence type="ECO:0000256" key="2">
    <source>
        <dbReference type="ARBA" id="ARBA00022475"/>
    </source>
</evidence>
<accession>A0A3E2U3C5</accession>
<dbReference type="PANTHER" id="PTHR34390">
    <property type="entry name" value="UPF0442 PROTEIN YJJB-RELATED"/>
    <property type="match status" value="1"/>
</dbReference>
<dbReference type="GO" id="GO:0015744">
    <property type="term" value="P:succinate transport"/>
    <property type="evidence" value="ECO:0007669"/>
    <property type="project" value="TreeGrafter"/>
</dbReference>
<comment type="subcellular location">
    <subcellularLocation>
        <location evidence="1">Cell membrane</location>
        <topology evidence="1">Multi-pass membrane protein</topology>
    </subcellularLocation>
</comment>
<dbReference type="AlphaFoldDB" id="A0A3E2U3C5"/>
<dbReference type="GO" id="GO:0005886">
    <property type="term" value="C:plasma membrane"/>
    <property type="evidence" value="ECO:0007669"/>
    <property type="project" value="UniProtKB-SubCell"/>
</dbReference>
<dbReference type="PANTHER" id="PTHR34390:SF1">
    <property type="entry name" value="SUCCINATE TRANSPORTER SUBUNIT YJJB-RELATED"/>
    <property type="match status" value="1"/>
</dbReference>
<dbReference type="InterPro" id="IPR050539">
    <property type="entry name" value="ThrE_Dicarb/AminoAcid_Exp"/>
</dbReference>
<organism evidence="10 11">
    <name type="scientific">Faecalibacterium prausnitzii</name>
    <dbReference type="NCBI Taxonomy" id="853"/>
    <lineage>
        <taxon>Bacteria</taxon>
        <taxon>Bacillati</taxon>
        <taxon>Bacillota</taxon>
        <taxon>Clostridia</taxon>
        <taxon>Eubacteriales</taxon>
        <taxon>Oscillospiraceae</taxon>
        <taxon>Faecalibacterium</taxon>
    </lineage>
</organism>
<dbReference type="InterPro" id="IPR024528">
    <property type="entry name" value="ThrE_2"/>
</dbReference>
<dbReference type="EMBL" id="QVER01000013">
    <property type="protein sequence ID" value="RGB90620.1"/>
    <property type="molecule type" value="Genomic_DNA"/>
</dbReference>
<evidence type="ECO:0000256" key="3">
    <source>
        <dbReference type="ARBA" id="ARBA00022519"/>
    </source>
</evidence>
<keyword evidence="3" id="KW-0997">Cell inner membrane</keyword>
<evidence type="ECO:0000256" key="6">
    <source>
        <dbReference type="ARBA" id="ARBA00023136"/>
    </source>
</evidence>